<dbReference type="EMBL" id="KI392068">
    <property type="protein sequence ID" value="ERN19681.1"/>
    <property type="molecule type" value="Genomic_DNA"/>
</dbReference>
<accession>U5D239</accession>
<dbReference type="Gramene" id="ERN19681">
    <property type="protein sequence ID" value="ERN19681"/>
    <property type="gene ID" value="AMTR_s00062p00183940"/>
</dbReference>
<dbReference type="Proteomes" id="UP000017836">
    <property type="component" value="Unassembled WGS sequence"/>
</dbReference>
<keyword evidence="2" id="KW-1185">Reference proteome</keyword>
<organism evidence="1 2">
    <name type="scientific">Amborella trichopoda</name>
    <dbReference type="NCBI Taxonomy" id="13333"/>
    <lineage>
        <taxon>Eukaryota</taxon>
        <taxon>Viridiplantae</taxon>
        <taxon>Streptophyta</taxon>
        <taxon>Embryophyta</taxon>
        <taxon>Tracheophyta</taxon>
        <taxon>Spermatophyta</taxon>
        <taxon>Magnoliopsida</taxon>
        <taxon>Amborellales</taxon>
        <taxon>Amborellaceae</taxon>
        <taxon>Amborella</taxon>
    </lineage>
</organism>
<reference evidence="2" key="1">
    <citation type="journal article" date="2013" name="Science">
        <title>The Amborella genome and the evolution of flowering plants.</title>
        <authorList>
            <consortium name="Amborella Genome Project"/>
        </authorList>
    </citation>
    <scope>NUCLEOTIDE SEQUENCE [LARGE SCALE GENOMIC DNA]</scope>
</reference>
<evidence type="ECO:0000313" key="1">
    <source>
        <dbReference type="EMBL" id="ERN19681.1"/>
    </source>
</evidence>
<evidence type="ECO:0000313" key="2">
    <source>
        <dbReference type="Proteomes" id="UP000017836"/>
    </source>
</evidence>
<dbReference type="HOGENOM" id="CLU_1940965_0_0_1"/>
<protein>
    <submittedName>
        <fullName evidence="1">Uncharacterized protein</fullName>
    </submittedName>
</protein>
<sequence>MFLLLKHQSKLVTVYVEFATKVGGDLETYFRSANGTMYPPYVCLRCGINDEERDLIHLGLNITSSALFIEIGNLRSQGESCVVPFTKKDDLKENVSVLAKLEHIVILIRHAHNCHYCTHHDCTLYPKEKP</sequence>
<gene>
    <name evidence="1" type="ORF">AMTR_s00062p00183940</name>
</gene>
<name>U5D239_AMBTC</name>
<dbReference type="AlphaFoldDB" id="U5D239"/>
<proteinExistence type="predicted"/>